<protein>
    <submittedName>
        <fullName evidence="2">Uncharacterized LOC104266776</fullName>
    </submittedName>
</protein>
<evidence type="ECO:0000313" key="2">
    <source>
        <dbReference type="Ensembl" id="ENSCINP00000032167.1"/>
    </source>
</evidence>
<evidence type="ECO:0000313" key="3">
    <source>
        <dbReference type="Proteomes" id="UP000008144"/>
    </source>
</evidence>
<evidence type="ECO:0000256" key="1">
    <source>
        <dbReference type="SAM" id="SignalP"/>
    </source>
</evidence>
<reference evidence="2" key="2">
    <citation type="submission" date="2025-08" db="UniProtKB">
        <authorList>
            <consortium name="Ensembl"/>
        </authorList>
    </citation>
    <scope>IDENTIFICATION</scope>
</reference>
<dbReference type="GeneTree" id="ENSGT01140000286787"/>
<name>H2XR83_CIOIN</name>
<feature type="chain" id="PRO_5003578122" evidence="1">
    <location>
        <begin position="23"/>
        <end position="65"/>
    </location>
</feature>
<reference evidence="2" key="3">
    <citation type="submission" date="2025-09" db="UniProtKB">
        <authorList>
            <consortium name="Ensembl"/>
        </authorList>
    </citation>
    <scope>IDENTIFICATION</scope>
</reference>
<dbReference type="HOGENOM" id="CLU_2849007_0_0_1"/>
<accession>H2XR83</accession>
<dbReference type="InParanoid" id="H2XR83"/>
<feature type="signal peptide" evidence="1">
    <location>
        <begin position="1"/>
        <end position="22"/>
    </location>
</feature>
<dbReference type="Proteomes" id="UP000008144">
    <property type="component" value="Unassembled WGS sequence"/>
</dbReference>
<dbReference type="AlphaFoldDB" id="H2XR83"/>
<organism evidence="2 3">
    <name type="scientific">Ciona intestinalis</name>
    <name type="common">Transparent sea squirt</name>
    <name type="synonym">Ascidia intestinalis</name>
    <dbReference type="NCBI Taxonomy" id="7719"/>
    <lineage>
        <taxon>Eukaryota</taxon>
        <taxon>Metazoa</taxon>
        <taxon>Chordata</taxon>
        <taxon>Tunicata</taxon>
        <taxon>Ascidiacea</taxon>
        <taxon>Phlebobranchia</taxon>
        <taxon>Cionidae</taxon>
        <taxon>Ciona</taxon>
    </lineage>
</organism>
<reference evidence="3" key="1">
    <citation type="journal article" date="2002" name="Science">
        <title>The draft genome of Ciona intestinalis: insights into chordate and vertebrate origins.</title>
        <authorList>
            <person name="Dehal P."/>
            <person name="Satou Y."/>
            <person name="Campbell R.K."/>
            <person name="Chapman J."/>
            <person name="Degnan B."/>
            <person name="De Tomaso A."/>
            <person name="Davidson B."/>
            <person name="Di Gregorio A."/>
            <person name="Gelpke M."/>
            <person name="Goodstein D.M."/>
            <person name="Harafuji N."/>
            <person name="Hastings K.E."/>
            <person name="Ho I."/>
            <person name="Hotta K."/>
            <person name="Huang W."/>
            <person name="Kawashima T."/>
            <person name="Lemaire P."/>
            <person name="Martinez D."/>
            <person name="Meinertzhagen I.A."/>
            <person name="Necula S."/>
            <person name="Nonaka M."/>
            <person name="Putnam N."/>
            <person name="Rash S."/>
            <person name="Saiga H."/>
            <person name="Satake M."/>
            <person name="Terry A."/>
            <person name="Yamada L."/>
            <person name="Wang H.G."/>
            <person name="Awazu S."/>
            <person name="Azumi K."/>
            <person name="Boore J."/>
            <person name="Branno M."/>
            <person name="Chin-Bow S."/>
            <person name="DeSantis R."/>
            <person name="Doyle S."/>
            <person name="Francino P."/>
            <person name="Keys D.N."/>
            <person name="Haga S."/>
            <person name="Hayashi H."/>
            <person name="Hino K."/>
            <person name="Imai K.S."/>
            <person name="Inaba K."/>
            <person name="Kano S."/>
            <person name="Kobayashi K."/>
            <person name="Kobayashi M."/>
            <person name="Lee B.I."/>
            <person name="Makabe K.W."/>
            <person name="Manohar C."/>
            <person name="Matassi G."/>
            <person name="Medina M."/>
            <person name="Mochizuki Y."/>
            <person name="Mount S."/>
            <person name="Morishita T."/>
            <person name="Miura S."/>
            <person name="Nakayama A."/>
            <person name="Nishizaka S."/>
            <person name="Nomoto H."/>
            <person name="Ohta F."/>
            <person name="Oishi K."/>
            <person name="Rigoutsos I."/>
            <person name="Sano M."/>
            <person name="Sasaki A."/>
            <person name="Sasakura Y."/>
            <person name="Shoguchi E."/>
            <person name="Shin-i T."/>
            <person name="Spagnuolo A."/>
            <person name="Stainier D."/>
            <person name="Suzuki M.M."/>
            <person name="Tassy O."/>
            <person name="Takatori N."/>
            <person name="Tokuoka M."/>
            <person name="Yagi K."/>
            <person name="Yoshizaki F."/>
            <person name="Wada S."/>
            <person name="Zhang C."/>
            <person name="Hyatt P.D."/>
            <person name="Larimer F."/>
            <person name="Detter C."/>
            <person name="Doggett N."/>
            <person name="Glavina T."/>
            <person name="Hawkins T."/>
            <person name="Richardson P."/>
            <person name="Lucas S."/>
            <person name="Kohara Y."/>
            <person name="Levine M."/>
            <person name="Satoh N."/>
            <person name="Rokhsar D.S."/>
        </authorList>
    </citation>
    <scope>NUCLEOTIDE SEQUENCE [LARGE SCALE GENOMIC DNA]</scope>
</reference>
<gene>
    <name evidence="2" type="primary">LOC104266776</name>
</gene>
<sequence length="65" mass="7737">MNKSALLFLLIGLLFLTNTSNGVSNWRRRRRWVWDMKSEMQDLKDSEGEKYWSDKLADRVMGNVE</sequence>
<keyword evidence="1" id="KW-0732">Signal</keyword>
<keyword evidence="3" id="KW-1185">Reference proteome</keyword>
<dbReference type="Ensembl" id="ENSCINT00000035581.1">
    <property type="protein sequence ID" value="ENSCINP00000032167.1"/>
    <property type="gene ID" value="ENSCING00000019634.1"/>
</dbReference>
<proteinExistence type="predicted"/>